<organism evidence="2 3">
    <name type="scientific">Cylicocyclus nassatus</name>
    <name type="common">Nematode worm</name>
    <dbReference type="NCBI Taxonomy" id="53992"/>
    <lineage>
        <taxon>Eukaryota</taxon>
        <taxon>Metazoa</taxon>
        <taxon>Ecdysozoa</taxon>
        <taxon>Nematoda</taxon>
        <taxon>Chromadorea</taxon>
        <taxon>Rhabditida</taxon>
        <taxon>Rhabditina</taxon>
        <taxon>Rhabditomorpha</taxon>
        <taxon>Strongyloidea</taxon>
        <taxon>Strongylidae</taxon>
        <taxon>Cylicocyclus</taxon>
    </lineage>
</organism>
<comment type="caution">
    <text evidence="2">The sequence shown here is derived from an EMBL/GenBank/DDBJ whole genome shotgun (WGS) entry which is preliminary data.</text>
</comment>
<name>A0AA36HET5_CYLNA</name>
<dbReference type="EMBL" id="CATQJL010000326">
    <property type="protein sequence ID" value="CAJ0609056.1"/>
    <property type="molecule type" value="Genomic_DNA"/>
</dbReference>
<accession>A0AA36HET5</accession>
<feature type="compositionally biased region" description="Acidic residues" evidence="1">
    <location>
        <begin position="129"/>
        <end position="142"/>
    </location>
</feature>
<proteinExistence type="predicted"/>
<gene>
    <name evidence="2" type="ORF">CYNAS_LOCUS21039</name>
</gene>
<evidence type="ECO:0000313" key="2">
    <source>
        <dbReference type="EMBL" id="CAJ0609056.1"/>
    </source>
</evidence>
<protein>
    <submittedName>
        <fullName evidence="2">Uncharacterized protein</fullName>
    </submittedName>
</protein>
<dbReference type="Proteomes" id="UP001176961">
    <property type="component" value="Unassembled WGS sequence"/>
</dbReference>
<dbReference type="AlphaFoldDB" id="A0AA36HET5"/>
<feature type="region of interest" description="Disordered" evidence="1">
    <location>
        <begin position="24"/>
        <end position="63"/>
    </location>
</feature>
<feature type="region of interest" description="Disordered" evidence="1">
    <location>
        <begin position="120"/>
        <end position="142"/>
    </location>
</feature>
<feature type="compositionally biased region" description="Basic residues" evidence="1">
    <location>
        <begin position="36"/>
        <end position="52"/>
    </location>
</feature>
<keyword evidence="3" id="KW-1185">Reference proteome</keyword>
<evidence type="ECO:0000256" key="1">
    <source>
        <dbReference type="SAM" id="MobiDB-lite"/>
    </source>
</evidence>
<evidence type="ECO:0000313" key="3">
    <source>
        <dbReference type="Proteomes" id="UP001176961"/>
    </source>
</evidence>
<reference evidence="2" key="1">
    <citation type="submission" date="2023-07" db="EMBL/GenBank/DDBJ databases">
        <authorList>
            <consortium name="CYATHOMIX"/>
        </authorList>
    </citation>
    <scope>NUCLEOTIDE SEQUENCE</scope>
    <source>
        <strain evidence="2">N/A</strain>
    </source>
</reference>
<sequence>MGDSKQGGKVINIDHSFISNVINVGNGALRPPAESKKRKKSRKDRKLSKLHGKAIPQLPNLPPSVENVKQSELLNVLRGLMHGLELLLKQKTSELGGGPETTTTATPVLEDVEEFLEEFQPSVDTWQAETDETEEPEEPEEY</sequence>